<dbReference type="PANTHER" id="PTHR14270:SF0">
    <property type="entry name" value="NONSENSE-MEDIATED MRNA DECAY FACTOR SMG9"/>
    <property type="match status" value="1"/>
</dbReference>
<dbReference type="EMBL" id="JAOPGA020001063">
    <property type="protein sequence ID" value="KAL0484685.1"/>
    <property type="molecule type" value="Genomic_DNA"/>
</dbReference>
<evidence type="ECO:0000313" key="4">
    <source>
        <dbReference type="EMBL" id="KAL0484685.1"/>
    </source>
</evidence>
<sequence>MNSRGGGPQQNNRSSTTSSSGRGRANANANKKNGRGGSNDAGRGRGGSNAPTLNTRAPPPYKRESMVAKPQILIKGTPTILGAKQLSVEGQQDLLPSPSTQNNVPTLSHNHTNATMYNGALNVQTTPKILRSSSLIEPTSSSPQKSPITVLNKTSLVTPNLITSPTPLSPSPSPNNVQQKPKCDKLMNENMDMFIDQISKQLLTVADQNASDFTVIGIVGEQGVGKSLIMNQLAKRRQLDDPFAVQSMESICEVRNETVGLDVYIIPEERLILIDSQPLFSGSILCNQINNGQSSFPTKLSADVLSCENQVDLLSIQLGLLMFSSCHVLIVACDDDIHPHTAEICGDFKMLRFVHTMRMLQKGVPNGLTGENEHEHVPEIIFVYNKVRPEACTNQMIVRQLGNFLDAYMCNIDIRRNGSVHASMNCSGFVHQPNFVNFFMLPDYSYNSEMFEMLSLEFRNAVLGMPRNSFAKTVSERDWLQGVARIWDLIKKSPFISEYNRSHKKLSLSKT</sequence>
<evidence type="ECO:0000313" key="5">
    <source>
        <dbReference type="Proteomes" id="UP001431209"/>
    </source>
</evidence>
<dbReference type="InterPro" id="IPR027417">
    <property type="entry name" value="P-loop_NTPase"/>
</dbReference>
<organism evidence="4 5">
    <name type="scientific">Acrasis kona</name>
    <dbReference type="NCBI Taxonomy" id="1008807"/>
    <lineage>
        <taxon>Eukaryota</taxon>
        <taxon>Discoba</taxon>
        <taxon>Heterolobosea</taxon>
        <taxon>Tetramitia</taxon>
        <taxon>Eutetramitia</taxon>
        <taxon>Acrasidae</taxon>
        <taxon>Acrasis</taxon>
    </lineage>
</organism>
<feature type="region of interest" description="Disordered" evidence="3">
    <location>
        <begin position="1"/>
        <end position="65"/>
    </location>
</feature>
<dbReference type="Proteomes" id="UP001431209">
    <property type="component" value="Unassembled WGS sequence"/>
</dbReference>
<evidence type="ECO:0000256" key="1">
    <source>
        <dbReference type="ARBA" id="ARBA00007712"/>
    </source>
</evidence>
<dbReference type="AlphaFoldDB" id="A0AAW2Z5E8"/>
<proteinExistence type="inferred from homology"/>
<feature type="compositionally biased region" description="Low complexity" evidence="3">
    <location>
        <begin position="13"/>
        <end position="31"/>
    </location>
</feature>
<protein>
    <submittedName>
        <fullName evidence="4">Smg9</fullName>
    </submittedName>
</protein>
<dbReference type="GO" id="GO:0000184">
    <property type="term" value="P:nuclear-transcribed mRNA catabolic process, nonsense-mediated decay"/>
    <property type="evidence" value="ECO:0007669"/>
    <property type="project" value="UniProtKB-KW"/>
</dbReference>
<keyword evidence="2" id="KW-0866">Nonsense-mediated mRNA decay</keyword>
<keyword evidence="5" id="KW-1185">Reference proteome</keyword>
<name>A0AAW2Z5E8_9EUKA</name>
<dbReference type="SUPFAM" id="SSF52540">
    <property type="entry name" value="P-loop containing nucleoside triphosphate hydrolases"/>
    <property type="match status" value="1"/>
</dbReference>
<dbReference type="PANTHER" id="PTHR14270">
    <property type="entry name" value="NONSENSE-MEDIATED MRNA DECAY FACTOR SMG9"/>
    <property type="match status" value="1"/>
</dbReference>
<feature type="compositionally biased region" description="Gly residues" evidence="3">
    <location>
        <begin position="35"/>
        <end position="47"/>
    </location>
</feature>
<reference evidence="4 5" key="1">
    <citation type="submission" date="2024-03" db="EMBL/GenBank/DDBJ databases">
        <title>The Acrasis kona genome and developmental transcriptomes reveal deep origins of eukaryotic multicellular pathways.</title>
        <authorList>
            <person name="Sheikh S."/>
            <person name="Fu C.-J."/>
            <person name="Brown M.W."/>
            <person name="Baldauf S.L."/>
        </authorList>
    </citation>
    <scope>NUCLEOTIDE SEQUENCE [LARGE SCALE GENOMIC DNA]</scope>
    <source>
        <strain evidence="4 5">ATCC MYA-3509</strain>
    </source>
</reference>
<evidence type="ECO:0000256" key="2">
    <source>
        <dbReference type="ARBA" id="ARBA00023161"/>
    </source>
</evidence>
<evidence type="ECO:0000256" key="3">
    <source>
        <dbReference type="SAM" id="MobiDB-lite"/>
    </source>
</evidence>
<dbReference type="Gene3D" id="3.40.50.300">
    <property type="entry name" value="P-loop containing nucleotide triphosphate hydrolases"/>
    <property type="match status" value="1"/>
</dbReference>
<accession>A0AAW2Z5E8</accession>
<gene>
    <name evidence="4" type="ORF">AKO1_003505</name>
</gene>
<comment type="similarity">
    <text evidence="1">Belongs to the SMG9 family.</text>
</comment>
<dbReference type="InterPro" id="IPR039177">
    <property type="entry name" value="SMG9"/>
</dbReference>
<comment type="caution">
    <text evidence="4">The sequence shown here is derived from an EMBL/GenBank/DDBJ whole genome shotgun (WGS) entry which is preliminary data.</text>
</comment>